<organism evidence="3">
    <name type="scientific">Grosmannia clavigera (strain kw1407 / UAMH 11150)</name>
    <name type="common">Blue stain fungus</name>
    <name type="synonym">Graphiocladiella clavigera</name>
    <dbReference type="NCBI Taxonomy" id="655863"/>
    <lineage>
        <taxon>Eukaryota</taxon>
        <taxon>Fungi</taxon>
        <taxon>Dikarya</taxon>
        <taxon>Ascomycota</taxon>
        <taxon>Pezizomycotina</taxon>
        <taxon>Sordariomycetes</taxon>
        <taxon>Sordariomycetidae</taxon>
        <taxon>Ophiostomatales</taxon>
        <taxon>Ophiostomataceae</taxon>
        <taxon>Leptographium</taxon>
    </lineage>
</organism>
<dbReference type="Proteomes" id="UP000007796">
    <property type="component" value="Unassembled WGS sequence"/>
</dbReference>
<dbReference type="EMBL" id="GL629787">
    <property type="protein sequence ID" value="EFX01918.1"/>
    <property type="molecule type" value="Genomic_DNA"/>
</dbReference>
<dbReference type="RefSeq" id="XP_014171400.1">
    <property type="nucleotide sequence ID" value="XM_014315925.1"/>
</dbReference>
<feature type="compositionally biased region" description="Basic and acidic residues" evidence="1">
    <location>
        <begin position="236"/>
        <end position="249"/>
    </location>
</feature>
<dbReference type="HOGENOM" id="CLU_1046034_0_0_1"/>
<evidence type="ECO:0000313" key="3">
    <source>
        <dbReference type="Proteomes" id="UP000007796"/>
    </source>
</evidence>
<feature type="region of interest" description="Disordered" evidence="1">
    <location>
        <begin position="1"/>
        <end position="23"/>
    </location>
</feature>
<evidence type="ECO:0008006" key="4">
    <source>
        <dbReference type="Google" id="ProtNLM"/>
    </source>
</evidence>
<gene>
    <name evidence="2" type="ORF">CMQ_4989</name>
</gene>
<dbReference type="GeneID" id="25978260"/>
<evidence type="ECO:0000313" key="2">
    <source>
        <dbReference type="EMBL" id="EFX01918.1"/>
    </source>
</evidence>
<name>F0XK85_GROCL</name>
<dbReference type="Gene3D" id="4.10.60.10">
    <property type="entry name" value="Zinc finger, CCHC-type"/>
    <property type="match status" value="1"/>
</dbReference>
<accession>F0XK85</accession>
<proteinExistence type="predicted"/>
<feature type="compositionally biased region" description="Polar residues" evidence="1">
    <location>
        <begin position="223"/>
        <end position="235"/>
    </location>
</feature>
<protein>
    <recommendedName>
        <fullName evidence="4">CCHC-type domain-containing protein</fullName>
    </recommendedName>
</protein>
<reference evidence="2 3" key="1">
    <citation type="journal article" date="2011" name="Proc. Natl. Acad. Sci. U.S.A.">
        <title>Genome and transcriptome analyses of the mountain pine beetle-fungal symbiont Grosmannia clavigera, a lodgepole pine pathogen.</title>
        <authorList>
            <person name="DiGuistini S."/>
            <person name="Wang Y."/>
            <person name="Liao N.Y."/>
            <person name="Taylor G."/>
            <person name="Tanguay P."/>
            <person name="Feau N."/>
            <person name="Henrissat B."/>
            <person name="Chan S.K."/>
            <person name="Hesse-Orce U."/>
            <person name="Alamouti S.M."/>
            <person name="Tsui C.K.M."/>
            <person name="Docking R.T."/>
            <person name="Levasseur A."/>
            <person name="Haridas S."/>
            <person name="Robertson G."/>
            <person name="Birol I."/>
            <person name="Holt R.A."/>
            <person name="Marra M.A."/>
            <person name="Hamelin R.C."/>
            <person name="Hirst M."/>
            <person name="Jones S.J.M."/>
            <person name="Bohlmann J."/>
            <person name="Breuil C."/>
        </authorList>
    </citation>
    <scope>NUCLEOTIDE SEQUENCE [LARGE SCALE GENOMIC DNA]</scope>
    <source>
        <strain evidence="3">kw1407 / UAMH 11150</strain>
    </source>
</reference>
<sequence>MARHTQDSSKTNLHGRRETDLLKLRPRSEAVRFPRSKEVVAQLGQCLERAPADVQEARVTTRKTAEQVGDKVGSNVASSAGECVCTRLSREELRRRQQSGRCTYCSGVGHVRSSCALGRLMRRVSKGELTRRLRDNLCPLCGDPKMDGHRKLDCPRKAEMEEQLNALKGYPIHAGQPSAGQIERSLHRVHDWNQRGGQAGAVPVERPVDVYGDGWEVAEWMRSRSSSSAVAQTPGTDKESGDADGDGKHLPPYPLEDDFLIDLRDY</sequence>
<dbReference type="InParanoid" id="F0XK85"/>
<dbReference type="AlphaFoldDB" id="F0XK85"/>
<dbReference type="OrthoDB" id="10356350at2759"/>
<keyword evidence="3" id="KW-1185">Reference proteome</keyword>
<feature type="region of interest" description="Disordered" evidence="1">
    <location>
        <begin position="222"/>
        <end position="266"/>
    </location>
</feature>
<dbReference type="eggNOG" id="ENOG502T8QY">
    <property type="taxonomic scope" value="Eukaryota"/>
</dbReference>
<evidence type="ECO:0000256" key="1">
    <source>
        <dbReference type="SAM" id="MobiDB-lite"/>
    </source>
</evidence>